<evidence type="ECO:0000256" key="3">
    <source>
        <dbReference type="SAM" id="MobiDB-lite"/>
    </source>
</evidence>
<dbReference type="SUPFAM" id="SSF110997">
    <property type="entry name" value="Sporulation related repeat"/>
    <property type="match status" value="1"/>
</dbReference>
<feature type="compositionally biased region" description="Polar residues" evidence="3">
    <location>
        <begin position="178"/>
        <end position="197"/>
    </location>
</feature>
<keyword evidence="1" id="KW-1133">Transmembrane helix</keyword>
<evidence type="ECO:0000313" key="5">
    <source>
        <dbReference type="EMBL" id="MDC9590696.1"/>
    </source>
</evidence>
<keyword evidence="1" id="KW-0812">Transmembrane</keyword>
<gene>
    <name evidence="1 5" type="primary">ftsN</name>
    <name evidence="5" type="ORF">PSI23_15740</name>
</gene>
<feature type="region of interest" description="Disordered" evidence="3">
    <location>
        <begin position="163"/>
        <end position="207"/>
    </location>
</feature>
<dbReference type="Proteomes" id="UP001217178">
    <property type="component" value="Unassembled WGS sequence"/>
</dbReference>
<reference evidence="5 6" key="1">
    <citation type="submission" date="2023-02" db="EMBL/GenBank/DDBJ databases">
        <title>Entomopathogenic bacteria.</title>
        <authorList>
            <person name="Machado R.A."/>
        </authorList>
    </citation>
    <scope>NUCLEOTIDE SEQUENCE [LARGE SCALE GENOMIC DNA]</scope>
    <source>
        <strain evidence="5 6">XENO-10</strain>
    </source>
</reference>
<dbReference type="NCBIfam" id="TIGR02223">
    <property type="entry name" value="ftsN"/>
    <property type="match status" value="1"/>
</dbReference>
<comment type="subcellular location">
    <subcellularLocation>
        <location evidence="1">Cell inner membrane</location>
        <topology evidence="1">Single-pass type II membrane protein</topology>
    </subcellularLocation>
    <text evidence="1">Localizes to the septum. Localizes to the midcell via interaction with the early cell division protein FtsA and via the periplasmic SPOR domain.</text>
</comment>
<feature type="domain" description="SPOR" evidence="4">
    <location>
        <begin position="204"/>
        <end position="278"/>
    </location>
</feature>
<feature type="compositionally biased region" description="Low complexity" evidence="3">
    <location>
        <begin position="163"/>
        <end position="176"/>
    </location>
</feature>
<keyword evidence="1" id="KW-0717">Septation</keyword>
<comment type="function">
    <text evidence="1">Essential cell division protein that activates septal peptidoglycan synthesis and constriction of the cell. Acts on both sides of the membrane, via interaction with FtsA in the cytoplasm and interaction with the FtsQBL complex in the periplasm. These interactions may induce a conformational switch in both FtsA and FtsQBL, leading to septal peptidoglycan synthesis by FtsI and associated synthases.</text>
</comment>
<comment type="subunit">
    <text evidence="1">Interacts with FtsA via its N-terminal cytoplasmic domain.</text>
</comment>
<dbReference type="RefSeq" id="WP_273555972.1">
    <property type="nucleotide sequence ID" value="NZ_JAQRFI010000043.1"/>
</dbReference>
<dbReference type="PROSITE" id="PS51724">
    <property type="entry name" value="SPOR"/>
    <property type="match status" value="1"/>
</dbReference>
<comment type="similarity">
    <text evidence="1">Belongs to the FtsN family.</text>
</comment>
<feature type="region of interest" description="Disordered" evidence="3">
    <location>
        <begin position="1"/>
        <end position="29"/>
    </location>
</feature>
<evidence type="ECO:0000259" key="4">
    <source>
        <dbReference type="PROSITE" id="PS51724"/>
    </source>
</evidence>
<protein>
    <recommendedName>
        <fullName evidence="1 2">Cell division protein FtsN</fullName>
    </recommendedName>
</protein>
<organism evidence="5 6">
    <name type="scientific">Xenorhabdus yunnanensis</name>
    <dbReference type="NCBI Taxonomy" id="3025878"/>
    <lineage>
        <taxon>Bacteria</taxon>
        <taxon>Pseudomonadati</taxon>
        <taxon>Pseudomonadota</taxon>
        <taxon>Gammaproteobacteria</taxon>
        <taxon>Enterobacterales</taxon>
        <taxon>Morganellaceae</taxon>
        <taxon>Xenorhabdus</taxon>
    </lineage>
</organism>
<feature type="disulfide bond" evidence="1">
    <location>
        <begin position="214"/>
        <end position="274"/>
    </location>
</feature>
<name>A0ABT5LHV9_9GAMM</name>
<keyword evidence="1 5" id="KW-0132">Cell division</keyword>
<keyword evidence="1" id="KW-1003">Cell membrane</keyword>
<evidence type="ECO:0000256" key="1">
    <source>
        <dbReference type="HAMAP-Rule" id="MF_02039"/>
    </source>
</evidence>
<feature type="compositionally biased region" description="Basic residues" evidence="3">
    <location>
        <begin position="12"/>
        <end position="24"/>
    </location>
</feature>
<dbReference type="PANTHER" id="PTHR38687:SF2">
    <property type="entry name" value="CELL DIVISION PROTEIN FTSN"/>
    <property type="match status" value="1"/>
</dbReference>
<feature type="region of interest" description="Disordered" evidence="3">
    <location>
        <begin position="92"/>
        <end position="113"/>
    </location>
</feature>
<dbReference type="HAMAP" id="MF_02039">
    <property type="entry name" value="FtsN_entero"/>
    <property type="match status" value="1"/>
</dbReference>
<dbReference type="InterPro" id="IPR007730">
    <property type="entry name" value="SPOR-like_dom"/>
</dbReference>
<dbReference type="Pfam" id="PF05036">
    <property type="entry name" value="SPOR"/>
    <property type="match status" value="1"/>
</dbReference>
<comment type="caution">
    <text evidence="5">The sequence shown here is derived from an EMBL/GenBank/DDBJ whole genome shotgun (WGS) entry which is preliminary data.</text>
</comment>
<dbReference type="InterPro" id="IPR036680">
    <property type="entry name" value="SPOR-like_sf"/>
</dbReference>
<feature type="compositionally biased region" description="Polar residues" evidence="3">
    <location>
        <begin position="97"/>
        <end position="108"/>
    </location>
</feature>
<evidence type="ECO:0000256" key="2">
    <source>
        <dbReference type="NCBIfam" id="TIGR02223"/>
    </source>
</evidence>
<dbReference type="PANTHER" id="PTHR38687">
    <property type="entry name" value="CELL DIVISION PROTEIN DEDD-RELATED"/>
    <property type="match status" value="1"/>
</dbReference>
<sequence length="281" mass="31326">MAQRDYVSRGRNNPRRKSTGKKKNQAQGLPKTTLAVAVALMVIFAGGLYFIVHNKKEENVQNVPEPHHQPKGHDLPPKPEERWSYIKELENRPANEPSVQEPNATLNKPLNHAPQLTPEQKQLLEQMQADMRQPPISLKEVPYNSEPVPRSRVLINPPAQQYEYAQQQHAQQQAGQLSPEQHSSEQQPAAPSQNTSEAGKPKSETNSSKLMLQCGSFRAMEQAESVRANLAFAGIESQITTNDNWNRVVLGPYKNKASAEKMRERVAGAGVPGCILRPTRG</sequence>
<proteinExistence type="inferred from homology"/>
<keyword evidence="1" id="KW-1015">Disulfide bond</keyword>
<dbReference type="InterPro" id="IPR011930">
    <property type="entry name" value="FtsN"/>
</dbReference>
<dbReference type="Gene3D" id="3.30.70.1070">
    <property type="entry name" value="Sporulation related repeat"/>
    <property type="match status" value="1"/>
</dbReference>
<keyword evidence="1" id="KW-0997">Cell inner membrane</keyword>
<dbReference type="EMBL" id="JAQRFI010000043">
    <property type="protein sequence ID" value="MDC9590696.1"/>
    <property type="molecule type" value="Genomic_DNA"/>
</dbReference>
<dbReference type="InterPro" id="IPR052521">
    <property type="entry name" value="Cell_div_SPOR-domain"/>
</dbReference>
<keyword evidence="6" id="KW-1185">Reference proteome</keyword>
<feature type="transmembrane region" description="Helical" evidence="1">
    <location>
        <begin position="32"/>
        <end position="52"/>
    </location>
</feature>
<evidence type="ECO:0000313" key="6">
    <source>
        <dbReference type="Proteomes" id="UP001217178"/>
    </source>
</evidence>
<keyword evidence="1" id="KW-0472">Membrane</keyword>
<accession>A0ABT5LHV9</accession>
<dbReference type="GO" id="GO:0051301">
    <property type="term" value="P:cell division"/>
    <property type="evidence" value="ECO:0007669"/>
    <property type="project" value="UniProtKB-KW"/>
</dbReference>
<keyword evidence="1" id="KW-0131">Cell cycle</keyword>